<dbReference type="Gene3D" id="3.30.450.20">
    <property type="entry name" value="PAS domain"/>
    <property type="match status" value="1"/>
</dbReference>
<dbReference type="InterPro" id="IPR013656">
    <property type="entry name" value="PAS_4"/>
</dbReference>
<evidence type="ECO:0000259" key="1">
    <source>
        <dbReference type="PROSITE" id="PS50113"/>
    </source>
</evidence>
<dbReference type="EMBL" id="FNCJ01000026">
    <property type="protein sequence ID" value="SDI55296.1"/>
    <property type="molecule type" value="Genomic_DNA"/>
</dbReference>
<organism evidence="2 3">
    <name type="scientific">Paraburkholderia phenazinium</name>
    <dbReference type="NCBI Taxonomy" id="60549"/>
    <lineage>
        <taxon>Bacteria</taxon>
        <taxon>Pseudomonadati</taxon>
        <taxon>Pseudomonadota</taxon>
        <taxon>Betaproteobacteria</taxon>
        <taxon>Burkholderiales</taxon>
        <taxon>Burkholderiaceae</taxon>
        <taxon>Paraburkholderia</taxon>
    </lineage>
</organism>
<dbReference type="NCBIfam" id="TIGR00229">
    <property type="entry name" value="sensory_box"/>
    <property type="match status" value="1"/>
</dbReference>
<dbReference type="InterPro" id="IPR000700">
    <property type="entry name" value="PAS-assoc_C"/>
</dbReference>
<name>A0A1G8LI05_9BURK</name>
<dbReference type="Proteomes" id="UP000199706">
    <property type="component" value="Unassembled WGS sequence"/>
</dbReference>
<dbReference type="PROSITE" id="PS50113">
    <property type="entry name" value="PAC"/>
    <property type="match status" value="1"/>
</dbReference>
<dbReference type="OrthoDB" id="9810730at2"/>
<protein>
    <submittedName>
        <fullName evidence="2">PAS domain S-box-containing protein</fullName>
    </submittedName>
</protein>
<reference evidence="2 3" key="1">
    <citation type="submission" date="2016-10" db="EMBL/GenBank/DDBJ databases">
        <authorList>
            <person name="de Groot N.N."/>
        </authorList>
    </citation>
    <scope>NUCLEOTIDE SEQUENCE [LARGE SCALE GENOMIC DNA]</scope>
    <source>
        <strain evidence="2 3">LMG 2247</strain>
    </source>
</reference>
<sequence length="178" mass="19718">YVAGNRALARSLGYAEPADVIDKTDFDLHPLEHAKAYRADDLEVMASGRRKRLEETHLEADGRWRWVDTIKPPFADGHGQLAGTVGIARDVTDRRKVEEELARANAGLRSEVEQRGEIEARLQSSEVRFRAIVEASPVPLCIISMPYGETCWTCTSATTAAGSIRRQCERAIHTACLA</sequence>
<evidence type="ECO:0000313" key="2">
    <source>
        <dbReference type="EMBL" id="SDI55296.1"/>
    </source>
</evidence>
<feature type="non-terminal residue" evidence="2">
    <location>
        <position position="1"/>
    </location>
</feature>
<accession>A0A1G8LI05</accession>
<dbReference type="InterPro" id="IPR035965">
    <property type="entry name" value="PAS-like_dom_sf"/>
</dbReference>
<dbReference type="Pfam" id="PF08448">
    <property type="entry name" value="PAS_4"/>
    <property type="match status" value="1"/>
</dbReference>
<dbReference type="AlphaFoldDB" id="A0A1G8LI05"/>
<feature type="domain" description="PAC" evidence="1">
    <location>
        <begin position="51"/>
        <end position="103"/>
    </location>
</feature>
<proteinExistence type="predicted"/>
<dbReference type="CDD" id="cd00130">
    <property type="entry name" value="PAS"/>
    <property type="match status" value="1"/>
</dbReference>
<gene>
    <name evidence="2" type="ORF">SAMN05216466_1261</name>
</gene>
<dbReference type="SUPFAM" id="SSF55785">
    <property type="entry name" value="PYP-like sensor domain (PAS domain)"/>
    <property type="match status" value="1"/>
</dbReference>
<dbReference type="InterPro" id="IPR000014">
    <property type="entry name" value="PAS"/>
</dbReference>
<evidence type="ECO:0000313" key="3">
    <source>
        <dbReference type="Proteomes" id="UP000199706"/>
    </source>
</evidence>